<protein>
    <submittedName>
        <fullName evidence="3">MOSC domain-containing protein</fullName>
    </submittedName>
</protein>
<keyword evidence="4" id="KW-1185">Reference proteome</keyword>
<organism evidence="3 4">
    <name type="scientific">Salininema proteolyticum</name>
    <dbReference type="NCBI Taxonomy" id="1607685"/>
    <lineage>
        <taxon>Bacteria</taxon>
        <taxon>Bacillati</taxon>
        <taxon>Actinomycetota</taxon>
        <taxon>Actinomycetes</taxon>
        <taxon>Glycomycetales</taxon>
        <taxon>Glycomycetaceae</taxon>
        <taxon>Salininema</taxon>
    </lineage>
</organism>
<dbReference type="Pfam" id="PF03473">
    <property type="entry name" value="MOSC"/>
    <property type="match status" value="1"/>
</dbReference>
<dbReference type="EMBL" id="JBHSDK010000028">
    <property type="protein sequence ID" value="MFC4337120.1"/>
    <property type="molecule type" value="Genomic_DNA"/>
</dbReference>
<feature type="region of interest" description="Disordered" evidence="1">
    <location>
        <begin position="222"/>
        <end position="250"/>
    </location>
</feature>
<dbReference type="SUPFAM" id="SSF50800">
    <property type="entry name" value="PK beta-barrel domain-like"/>
    <property type="match status" value="1"/>
</dbReference>
<reference evidence="4" key="1">
    <citation type="journal article" date="2019" name="Int. J. Syst. Evol. Microbiol.">
        <title>The Global Catalogue of Microorganisms (GCM) 10K type strain sequencing project: providing services to taxonomists for standard genome sequencing and annotation.</title>
        <authorList>
            <consortium name="The Broad Institute Genomics Platform"/>
            <consortium name="The Broad Institute Genome Sequencing Center for Infectious Disease"/>
            <person name="Wu L."/>
            <person name="Ma J."/>
        </authorList>
    </citation>
    <scope>NUCLEOTIDE SEQUENCE [LARGE SCALE GENOMIC DNA]</scope>
    <source>
        <strain evidence="4">IBRC-M 10908</strain>
    </source>
</reference>
<dbReference type="Proteomes" id="UP001595823">
    <property type="component" value="Unassembled WGS sequence"/>
</dbReference>
<dbReference type="RefSeq" id="WP_380623746.1">
    <property type="nucleotide sequence ID" value="NZ_JBHSDK010000028.1"/>
</dbReference>
<sequence>MNDVGYISQLRRYPVKSLLGERVRTARVDESGVQGDRRLALLDRETGKVVSAKQPRLWREALLIRARDEDGVVFVELPDGAKFRLDDPGSERLLSDHLGRDVAVIRTPPSEATIDRADPDEVLAQGVTAKVDALVSHLGAAAPAGTFFDFAPLHLFTSATLDHLKAEAGLNEADVIRYRPNLVIQGDLEPYGENSWAGRRIVIGDVRLRVIARTPRCSVPTLDHGGLGRNTGALRSPARENRVEPLDGMDPEPCAGVYAQVEVGGEMSEGTPVSLGG</sequence>
<accession>A0ABV8U2W1</accession>
<evidence type="ECO:0000256" key="1">
    <source>
        <dbReference type="SAM" id="MobiDB-lite"/>
    </source>
</evidence>
<name>A0ABV8U2W1_9ACTN</name>
<comment type="caution">
    <text evidence="3">The sequence shown here is derived from an EMBL/GenBank/DDBJ whole genome shotgun (WGS) entry which is preliminary data.</text>
</comment>
<evidence type="ECO:0000313" key="4">
    <source>
        <dbReference type="Proteomes" id="UP001595823"/>
    </source>
</evidence>
<dbReference type="SUPFAM" id="SSF141673">
    <property type="entry name" value="MOSC N-terminal domain-like"/>
    <property type="match status" value="1"/>
</dbReference>
<evidence type="ECO:0000313" key="3">
    <source>
        <dbReference type="EMBL" id="MFC4337120.1"/>
    </source>
</evidence>
<dbReference type="PROSITE" id="PS51340">
    <property type="entry name" value="MOSC"/>
    <property type="match status" value="1"/>
</dbReference>
<dbReference type="InterPro" id="IPR005303">
    <property type="entry name" value="MOCOS_middle"/>
</dbReference>
<evidence type="ECO:0000259" key="2">
    <source>
        <dbReference type="PROSITE" id="PS51340"/>
    </source>
</evidence>
<dbReference type="InterPro" id="IPR005302">
    <property type="entry name" value="MoCF_Sase_C"/>
</dbReference>
<feature type="domain" description="MOSC" evidence="2">
    <location>
        <begin position="112"/>
        <end position="276"/>
    </location>
</feature>
<gene>
    <name evidence="3" type="ORF">ACFPET_18105</name>
</gene>
<dbReference type="Pfam" id="PF03476">
    <property type="entry name" value="MOSC_N"/>
    <property type="match status" value="1"/>
</dbReference>
<dbReference type="InterPro" id="IPR011037">
    <property type="entry name" value="Pyrv_Knase-like_insert_dom_sf"/>
</dbReference>
<proteinExistence type="predicted"/>